<proteinExistence type="predicted"/>
<evidence type="ECO:0000256" key="1">
    <source>
        <dbReference type="SAM" id="SignalP"/>
    </source>
</evidence>
<protein>
    <submittedName>
        <fullName evidence="2">Uncharacterized protein</fullName>
    </submittedName>
</protein>
<organism evidence="2 3">
    <name type="scientific">Littorina saxatilis</name>
    <dbReference type="NCBI Taxonomy" id="31220"/>
    <lineage>
        <taxon>Eukaryota</taxon>
        <taxon>Metazoa</taxon>
        <taxon>Spiralia</taxon>
        <taxon>Lophotrochozoa</taxon>
        <taxon>Mollusca</taxon>
        <taxon>Gastropoda</taxon>
        <taxon>Caenogastropoda</taxon>
        <taxon>Littorinimorpha</taxon>
        <taxon>Littorinoidea</taxon>
        <taxon>Littorinidae</taxon>
        <taxon>Littorina</taxon>
    </lineage>
</organism>
<feature type="signal peptide" evidence="1">
    <location>
        <begin position="1"/>
        <end position="21"/>
    </location>
</feature>
<name>A0AAN9AMB3_9CAEN</name>
<dbReference type="EMBL" id="JBAMIC010000962">
    <property type="protein sequence ID" value="KAK7089636.1"/>
    <property type="molecule type" value="Genomic_DNA"/>
</dbReference>
<sequence>MILKLWLCTASFLGPILVVNSVCNNTPRPAGCQANNNQFAKDMDVYPPSAVNCSFAGNLCCYRQGCFDVGMGNWSPTNGSASVTQYNGGCGLESYSILESPWVIFSTPSCVQFAYSRRTPYQLQVFLAFSNGTLPSRMENSQQVNDNRNRTARFDIEHLTGKV</sequence>
<gene>
    <name evidence="2" type="ORF">V1264_024964</name>
</gene>
<dbReference type="Proteomes" id="UP001374579">
    <property type="component" value="Unassembled WGS sequence"/>
</dbReference>
<feature type="chain" id="PRO_5042919689" evidence="1">
    <location>
        <begin position="22"/>
        <end position="163"/>
    </location>
</feature>
<accession>A0AAN9AMB3</accession>
<keyword evidence="3" id="KW-1185">Reference proteome</keyword>
<reference evidence="2 3" key="1">
    <citation type="submission" date="2024-02" db="EMBL/GenBank/DDBJ databases">
        <title>Chromosome-scale genome assembly of the rough periwinkle Littorina saxatilis.</title>
        <authorList>
            <person name="De Jode A."/>
            <person name="Faria R."/>
            <person name="Formenti G."/>
            <person name="Sims Y."/>
            <person name="Smith T.P."/>
            <person name="Tracey A."/>
            <person name="Wood J.M.D."/>
            <person name="Zagrodzka Z.B."/>
            <person name="Johannesson K."/>
            <person name="Butlin R.K."/>
            <person name="Leder E.H."/>
        </authorList>
    </citation>
    <scope>NUCLEOTIDE SEQUENCE [LARGE SCALE GENOMIC DNA]</scope>
    <source>
        <strain evidence="2">Snail1</strain>
        <tissue evidence="2">Muscle</tissue>
    </source>
</reference>
<evidence type="ECO:0000313" key="2">
    <source>
        <dbReference type="EMBL" id="KAK7089636.1"/>
    </source>
</evidence>
<comment type="caution">
    <text evidence="2">The sequence shown here is derived from an EMBL/GenBank/DDBJ whole genome shotgun (WGS) entry which is preliminary data.</text>
</comment>
<keyword evidence="1" id="KW-0732">Signal</keyword>
<dbReference type="AlphaFoldDB" id="A0AAN9AMB3"/>
<evidence type="ECO:0000313" key="3">
    <source>
        <dbReference type="Proteomes" id="UP001374579"/>
    </source>
</evidence>